<organism evidence="1 2">
    <name type="scientific">Peribacillus deserti</name>
    <dbReference type="NCBI Taxonomy" id="673318"/>
    <lineage>
        <taxon>Bacteria</taxon>
        <taxon>Bacillati</taxon>
        <taxon>Bacillota</taxon>
        <taxon>Bacilli</taxon>
        <taxon>Bacillales</taxon>
        <taxon>Bacillaceae</taxon>
        <taxon>Peribacillus</taxon>
    </lineage>
</organism>
<keyword evidence="2" id="KW-1185">Reference proteome</keyword>
<comment type="caution">
    <text evidence="1">The sequence shown here is derived from an EMBL/GenBank/DDBJ whole genome shotgun (WGS) entry which is preliminary data.</text>
</comment>
<accession>A0ABS2QE89</accession>
<gene>
    <name evidence="1" type="ORF">JOC77_000812</name>
</gene>
<name>A0ABS2QE89_9BACI</name>
<protein>
    <submittedName>
        <fullName evidence="1">Uncharacterized protein</fullName>
    </submittedName>
</protein>
<dbReference type="Proteomes" id="UP000823486">
    <property type="component" value="Unassembled WGS sequence"/>
</dbReference>
<evidence type="ECO:0000313" key="1">
    <source>
        <dbReference type="EMBL" id="MBM7691407.1"/>
    </source>
</evidence>
<reference evidence="1 2" key="1">
    <citation type="submission" date="2021-01" db="EMBL/GenBank/DDBJ databases">
        <title>Genomic Encyclopedia of Type Strains, Phase IV (KMG-IV): sequencing the most valuable type-strain genomes for metagenomic binning, comparative biology and taxonomic classification.</title>
        <authorList>
            <person name="Goeker M."/>
        </authorList>
    </citation>
    <scope>NUCLEOTIDE SEQUENCE [LARGE SCALE GENOMIC DNA]</scope>
    <source>
        <strain evidence="1 2">DSM 105482</strain>
    </source>
</reference>
<sequence>MHLSDIRYTILDNFDRFQETNQVWFKENEQYKLKADSFIIDWNNEVKKLVIKTLQDCLRSGGIIIGVFA</sequence>
<evidence type="ECO:0000313" key="2">
    <source>
        <dbReference type="Proteomes" id="UP000823486"/>
    </source>
</evidence>
<dbReference type="EMBL" id="JAFBFI010000002">
    <property type="protein sequence ID" value="MBM7691407.1"/>
    <property type="molecule type" value="Genomic_DNA"/>
</dbReference>
<proteinExistence type="predicted"/>